<keyword evidence="4" id="KW-0808">Transferase</keyword>
<evidence type="ECO:0000256" key="2">
    <source>
        <dbReference type="ARBA" id="ARBA00002788"/>
    </source>
</evidence>
<comment type="catalytic activity">
    <reaction evidence="1">
        <text>dihydroxyacetone + phosphoenolpyruvate = dihydroxyacetone phosphate + pyruvate</text>
        <dbReference type="Rhea" id="RHEA:18381"/>
        <dbReference type="ChEBI" id="CHEBI:15361"/>
        <dbReference type="ChEBI" id="CHEBI:16016"/>
        <dbReference type="ChEBI" id="CHEBI:57642"/>
        <dbReference type="ChEBI" id="CHEBI:58702"/>
        <dbReference type="EC" id="2.7.1.121"/>
    </reaction>
</comment>
<comment type="function">
    <text evidence="2">Component of the dihydroxyacetone kinase complex, which is responsible for the phosphoenolpyruvate (PEP)-dependent phosphorylation of dihydroxyacetone. DhaM serves as the phosphoryl donor. Is phosphorylated by phosphoenolpyruvate in an EI- and HPr-dependent reaction, and a phosphorelay system on histidine residues finally leads to phosphoryl transfer to DhaL and dihydroxyacetone.</text>
</comment>
<dbReference type="PANTHER" id="PTHR38594:SF1">
    <property type="entry name" value="PEP-DEPENDENT DIHYDROXYACETONE KINASE, PHOSPHORYL DONOR SUBUNIT DHAM"/>
    <property type="match status" value="1"/>
</dbReference>
<gene>
    <name evidence="7" type="ORF">G1H10_15805</name>
</gene>
<dbReference type="Gene3D" id="3.40.50.510">
    <property type="entry name" value="Phosphotransferase system, mannose-type IIA component"/>
    <property type="match status" value="1"/>
</dbReference>
<dbReference type="RefSeq" id="WP_163739457.1">
    <property type="nucleotide sequence ID" value="NZ_JAAGOA010000010.1"/>
</dbReference>
<sequence length="137" mass="13621">MTVGIVLVSHSAALARATADVAGALSGPDVLLEPAGGTDDGGMGTSIELIRSAVTKADAGDGVLILMDMGSSVLTAKTLQADLEDADLEEDGGEPTVRLADAPFVEGAVAAAVLASTGADLEAVAQSAEQAWSMRKL</sequence>
<dbReference type="SUPFAM" id="SSF53062">
    <property type="entry name" value="PTS system fructose IIA component-like"/>
    <property type="match status" value="1"/>
</dbReference>
<reference evidence="7 8" key="1">
    <citation type="submission" date="2020-02" db="EMBL/GenBank/DDBJ databases">
        <authorList>
            <person name="Li X.-J."/>
            <person name="Han X.-M."/>
        </authorList>
    </citation>
    <scope>NUCLEOTIDE SEQUENCE [LARGE SCALE GENOMIC DNA]</scope>
    <source>
        <strain evidence="7 8">CCTCC AB 2017055</strain>
    </source>
</reference>
<evidence type="ECO:0000256" key="3">
    <source>
        <dbReference type="ARBA" id="ARBA00012095"/>
    </source>
</evidence>
<dbReference type="InterPro" id="IPR004701">
    <property type="entry name" value="PTS_EIIA_man-typ"/>
</dbReference>
<dbReference type="EMBL" id="JAAGOA010000010">
    <property type="protein sequence ID" value="NEE01638.1"/>
    <property type="molecule type" value="Genomic_DNA"/>
</dbReference>
<dbReference type="GO" id="GO:0009401">
    <property type="term" value="P:phosphoenolpyruvate-dependent sugar phosphotransferase system"/>
    <property type="evidence" value="ECO:0007669"/>
    <property type="project" value="InterPro"/>
</dbReference>
<name>A0A6L9SAV7_9ACTN</name>
<protein>
    <recommendedName>
        <fullName evidence="3">phosphoenolpyruvate--glycerone phosphotransferase</fullName>
        <ecNumber evidence="3">2.7.1.121</ecNumber>
    </recommendedName>
</protein>
<evidence type="ECO:0000256" key="5">
    <source>
        <dbReference type="ARBA" id="ARBA00046577"/>
    </source>
</evidence>
<dbReference type="AlphaFoldDB" id="A0A6L9SAV7"/>
<keyword evidence="8" id="KW-1185">Reference proteome</keyword>
<evidence type="ECO:0000259" key="6">
    <source>
        <dbReference type="PROSITE" id="PS51096"/>
    </source>
</evidence>
<dbReference type="PROSITE" id="PS51096">
    <property type="entry name" value="PTS_EIIA_TYPE_4"/>
    <property type="match status" value="1"/>
</dbReference>
<dbReference type="InterPro" id="IPR039643">
    <property type="entry name" value="DhaM"/>
</dbReference>
<accession>A0A6L9SAV7</accession>
<dbReference type="NCBIfam" id="TIGR02364">
    <property type="entry name" value="dha_pts"/>
    <property type="match status" value="1"/>
</dbReference>
<comment type="caution">
    <text evidence="7">The sequence shown here is derived from an EMBL/GenBank/DDBJ whole genome shotgun (WGS) entry which is preliminary data.</text>
</comment>
<feature type="domain" description="PTS EIIA type-4" evidence="6">
    <location>
        <begin position="2"/>
        <end position="137"/>
    </location>
</feature>
<proteinExistence type="predicted"/>
<dbReference type="PANTHER" id="PTHR38594">
    <property type="entry name" value="PEP-DEPENDENT DIHYDROXYACETONE KINASE, PHOSPHORYL DONOR SUBUNIT DHAM"/>
    <property type="match status" value="1"/>
</dbReference>
<organism evidence="7 8">
    <name type="scientific">Phytoactinopolyspora halotolerans</name>
    <dbReference type="NCBI Taxonomy" id="1981512"/>
    <lineage>
        <taxon>Bacteria</taxon>
        <taxon>Bacillati</taxon>
        <taxon>Actinomycetota</taxon>
        <taxon>Actinomycetes</taxon>
        <taxon>Jiangellales</taxon>
        <taxon>Jiangellaceae</taxon>
        <taxon>Phytoactinopolyspora</taxon>
    </lineage>
</organism>
<dbReference type="GO" id="GO:0019563">
    <property type="term" value="P:glycerol catabolic process"/>
    <property type="evidence" value="ECO:0007669"/>
    <property type="project" value="InterPro"/>
</dbReference>
<comment type="subunit">
    <text evidence="5">Homodimer. The dihydroxyacetone kinase complex is composed of a homodimer of DhaM, a homodimer of DhaK and the subunit DhaL.</text>
</comment>
<dbReference type="Proteomes" id="UP000475214">
    <property type="component" value="Unassembled WGS sequence"/>
</dbReference>
<evidence type="ECO:0000256" key="1">
    <source>
        <dbReference type="ARBA" id="ARBA00001113"/>
    </source>
</evidence>
<dbReference type="EC" id="2.7.1.121" evidence="3"/>
<dbReference type="GO" id="GO:0016020">
    <property type="term" value="C:membrane"/>
    <property type="evidence" value="ECO:0007669"/>
    <property type="project" value="InterPro"/>
</dbReference>
<evidence type="ECO:0000256" key="4">
    <source>
        <dbReference type="ARBA" id="ARBA00022679"/>
    </source>
</evidence>
<dbReference type="Pfam" id="PF03610">
    <property type="entry name" value="EIIA-man"/>
    <property type="match status" value="1"/>
</dbReference>
<evidence type="ECO:0000313" key="8">
    <source>
        <dbReference type="Proteomes" id="UP000475214"/>
    </source>
</evidence>
<dbReference type="InterPro" id="IPR036662">
    <property type="entry name" value="PTS_EIIA_man-typ_sf"/>
</dbReference>
<dbReference type="GO" id="GO:0047324">
    <property type="term" value="F:phosphoenolpyruvate-glycerone phosphotransferase activity"/>
    <property type="evidence" value="ECO:0007669"/>
    <property type="project" value="UniProtKB-EC"/>
</dbReference>
<evidence type="ECO:0000313" key="7">
    <source>
        <dbReference type="EMBL" id="NEE01638.1"/>
    </source>
</evidence>
<dbReference type="InterPro" id="IPR012844">
    <property type="entry name" value="DhaM_N"/>
</dbReference>